<dbReference type="InterPro" id="IPR002347">
    <property type="entry name" value="SDR_fam"/>
</dbReference>
<dbReference type="Gene3D" id="3.40.50.720">
    <property type="entry name" value="NAD(P)-binding Rossmann-like Domain"/>
    <property type="match status" value="1"/>
</dbReference>
<keyword evidence="3" id="KW-1185">Reference proteome</keyword>
<dbReference type="Proteomes" id="UP000095672">
    <property type="component" value="Chromosome"/>
</dbReference>
<name>A0A1C9W8A6_9GAMM</name>
<gene>
    <name evidence="2" type="primary">ywfH</name>
    <name evidence="2" type="ORF">AUP74_01952</name>
</gene>
<dbReference type="OrthoDB" id="7064009at2"/>
<dbReference type="EMBL" id="CP014143">
    <property type="protein sequence ID" value="AOS97382.1"/>
    <property type="molecule type" value="Genomic_DNA"/>
</dbReference>
<keyword evidence="2" id="KW-0560">Oxidoreductase</keyword>
<evidence type="ECO:0000313" key="3">
    <source>
        <dbReference type="Proteomes" id="UP000095672"/>
    </source>
</evidence>
<dbReference type="PANTHER" id="PTHR42879">
    <property type="entry name" value="3-OXOACYL-(ACYL-CARRIER-PROTEIN) REDUCTASE"/>
    <property type="match status" value="1"/>
</dbReference>
<protein>
    <submittedName>
        <fullName evidence="2">Bacilysin biosynthesis oxidoreductase YwfH</fullName>
        <ecNumber evidence="2">1.-.-.-</ecNumber>
    </submittedName>
</protein>
<reference evidence="3" key="1">
    <citation type="submission" date="2016-01" db="EMBL/GenBank/DDBJ databases">
        <title>Complete genome sequence of Microbulbifer sp. CCB-MM1, a halophile isolated from Matang Mangrove Forest, Perak.</title>
        <authorList>
            <person name="Moh T.H."/>
            <person name="Dinesh B."/>
            <person name="Lau N.-S."/>
            <person name="Go F."/>
            <person name="Alexander Chong S.-C."/>
        </authorList>
    </citation>
    <scope>NUCLEOTIDE SEQUENCE [LARGE SCALE GENOMIC DNA]</scope>
    <source>
        <strain evidence="3">CCB-MM1</strain>
    </source>
</reference>
<comment type="similarity">
    <text evidence="1">Belongs to the short-chain dehydrogenases/reductases (SDR) family.</text>
</comment>
<sequence length="250" mass="27025">MQAKVGLITNALDFVGPPAVEALLEDGYRVIAQDPAFADEGRREEYVGRHSGIVPLGPMNPYDLITRVWDESGRLDVLISNDTFPAIHTPVDEANIEDLYATVENVMVAPFKLMQAAIPRLKAQGFGNVILVTSSRTELPLPGGAIPDMARAGANALVKSLSIELAPFGIPVNAIAPNYLYSEAYFPRAKFIDDPAGQEFIREVVPAGRLGEPEEVGELVRYLANMKGSFHTGTVIKFAGGWPAAPKRPN</sequence>
<organism evidence="2 3">
    <name type="scientific">Microbulbifer aggregans</name>
    <dbReference type="NCBI Taxonomy" id="1769779"/>
    <lineage>
        <taxon>Bacteria</taxon>
        <taxon>Pseudomonadati</taxon>
        <taxon>Pseudomonadota</taxon>
        <taxon>Gammaproteobacteria</taxon>
        <taxon>Cellvibrionales</taxon>
        <taxon>Microbulbiferaceae</taxon>
        <taxon>Microbulbifer</taxon>
    </lineage>
</organism>
<dbReference type="RefSeq" id="WP_069947400.1">
    <property type="nucleotide sequence ID" value="NZ_CP014143.1"/>
</dbReference>
<dbReference type="Pfam" id="PF13561">
    <property type="entry name" value="adh_short_C2"/>
    <property type="match status" value="1"/>
</dbReference>
<dbReference type="GO" id="GO:0016491">
    <property type="term" value="F:oxidoreductase activity"/>
    <property type="evidence" value="ECO:0007669"/>
    <property type="project" value="UniProtKB-KW"/>
</dbReference>
<dbReference type="PATRIC" id="fig|1769779.3.peg.1960"/>
<dbReference type="EC" id="1.-.-.-" evidence="2"/>
<dbReference type="STRING" id="1769779.AUP74_01952"/>
<dbReference type="InterPro" id="IPR036291">
    <property type="entry name" value="NAD(P)-bd_dom_sf"/>
</dbReference>
<proteinExistence type="inferred from homology"/>
<dbReference type="InterPro" id="IPR050259">
    <property type="entry name" value="SDR"/>
</dbReference>
<evidence type="ECO:0000313" key="2">
    <source>
        <dbReference type="EMBL" id="AOS97382.1"/>
    </source>
</evidence>
<dbReference type="PRINTS" id="PR00081">
    <property type="entry name" value="GDHRDH"/>
</dbReference>
<dbReference type="SUPFAM" id="SSF51735">
    <property type="entry name" value="NAD(P)-binding Rossmann-fold domains"/>
    <property type="match status" value="1"/>
</dbReference>
<dbReference type="AlphaFoldDB" id="A0A1C9W8A6"/>
<evidence type="ECO:0000256" key="1">
    <source>
        <dbReference type="ARBA" id="ARBA00006484"/>
    </source>
</evidence>
<accession>A0A1C9W8A6</accession>
<dbReference type="KEGG" id="micc:AUP74_01952"/>